<proteinExistence type="predicted"/>
<dbReference type="Gene3D" id="3.40.50.150">
    <property type="entry name" value="Vaccinia Virus protein VP39"/>
    <property type="match status" value="1"/>
</dbReference>
<name>A0A9P8M268_9HYPO</name>
<dbReference type="InterPro" id="IPR013968">
    <property type="entry name" value="PKS_KR"/>
</dbReference>
<dbReference type="InterPro" id="IPR016039">
    <property type="entry name" value="Thiolase-like"/>
</dbReference>
<dbReference type="InterPro" id="IPR011032">
    <property type="entry name" value="GroES-like_sf"/>
</dbReference>
<dbReference type="SMART" id="SM00827">
    <property type="entry name" value="PKS_AT"/>
    <property type="match status" value="1"/>
</dbReference>
<dbReference type="SUPFAM" id="SSF55048">
    <property type="entry name" value="Probable ACP-binding domain of malonyl-CoA ACP transacylase"/>
    <property type="match status" value="1"/>
</dbReference>
<gene>
    <name evidence="9" type="ORF">MHUMG1_09859</name>
</gene>
<dbReference type="Gene3D" id="3.10.129.110">
    <property type="entry name" value="Polyketide synthase dehydratase"/>
    <property type="match status" value="1"/>
</dbReference>
<sequence>MLPTEMEDAVAVIGFSYRFPQDADSDDAFWNIIHHGLSTMTEVPGSRYSVDGYHSRIPGRQDTRLEMSSRGGHFLKGDISAFDAAFFKMSGAEAKAMDPQLRLLLETAYHAFESAGISLDALRASATSVYIGSIVQEYSAMVAYDAELNPPYQATGNSGSMHSNRLSWFYDLRGPSVTIDTACSSSLVGIHLACQSLIQGEADMAIAGAVQLQLEPNLMTIPISRQGFLSPDSHCYSFDDRANGYSRGEGVGIIVLKRLSKAIADEDMIRAAYNHHGLEFGRTGYFEAHGTGTAVGDPVEAKGISLAFSSHKSPQSPLYVGSVKANVGHLESCAGMAGVIKVVLMLEKGVIPPNALLKNLNPNILAKEWNLKVQTKFVSYVRNILAHGWAKESFREQLRICHKLQATHNTVPGMACSDHSTQVTANRVSTSAKDKLLFLLTAADEEGISRQVSALKDYLDQFDRDFPANFLQNLAFTLSDKRSLFPWKSFALAGSVQELARTLGAMPQKPTRATERPTLCLIFTGQGAQWAAMGKELLRYSVFRQSMELSDAYFRSIGSECSLLDELRDTSSRPNLDNPKLAQPLCTALQIALVDLLASWHVFPQAVQGHSSGEIAAAYCAGGLTKESALRVAYFRGANMASLLVSPQALEGTMIAVGLSEAELAPYLEAVNAGQDETHRLTCGCVNGLKNTTVTGDTSRIDVLARRLATDMVFVRKLNVPVAYHSSQMSACADGYRCSLEGYLVSGASDFRKPSPAFYSSVTGGRMSSHHLSEADYWVTNLVSQVKFAQALQMMCSENSKNGVNAVLFLLEIGPHCTLERSVRETVPEEVAYIYDSVLRRNVCDVENARLVAGRLVANGYPVDLQAVNRHRDGRRQPKMLVDLPRYRFNHSQSYWLESRLFKNIRNRQRPRHELLGSASEDWSPLKPKWRLVIRESDLPWITDHKINNITIYPAAGMLVMVLEGIRSMTADGSTTSGYRLRDVNIVSALVIPPTDEGIEVQLHMSLQSHTLSKESLDYDFWVYSVSADEWKVHCSGQVSVEKEVFSDTVSEYPLEKNGRRNPAGYEFEQFQANCNAGIDRAQFYQDLYHVGSHFGESFQTLHDIRYDESCRRAVATLPFGDWKRRVREHQLTEHLVHPATLDGLIHIIFASAYREWRRLPTLVPTKLSEVYMSQELLTRDSEDAFQLYGRISEFGLFHLDGDVTAIAPSTGKSLITFRGLRLLGVPTATQKVPGQLQRTSLFHQFSWKPDLAFLLPVQLEKYCCAHTASLAYTGFDLKTEILCRHFLTTFMHHLVATPIIPSKINLRKYLEWAPVFLEQEKGRTRLLQKQWPGFEDANLRPSLITKFASIRPENQLIVSYGHHLRGIIQEEIDPLQILFNDGLADALYQAPLFHFSASRAAAFVDLLAHKNPHIKILEVGAGTGGMTTIILDVLHKHGRFAGASPRFSQYDYTDISSSFFVKAQDKYASYGNNMRFKVLDLEQDPEKQGFKAGSYNVILAAARQRWLSRFHRTNESQDCINCVLLWLATRSMGPLLTRLEWNDALLKAGFEQPLVSLPDSVEENHVQSLFITRSTSAAQFTGPHKHASIAIVADTTRQQHVASLLQGDLNSESRNRCEIVPLAQVKDIQKEYDEVISLAEFGRPMLAHLTEETFAALQRIFDLSKHITWVTENCGKDAKSPEAAMMTGFSKCLMRERPQLSVVHLNLMSESDIPNNISRVVTQNCKTPLKYRETDITEDKGIMLIPRAIEAPHINNLLDSEIHGRKFQSLEVGGGEETGDEALELNFSPGRLDSFHFVQSRGTSPPLEESEIRILVKATGINFRDVLVALNQVSADHIGQEFAGVVVETGSRAASTFRPGDRVCGCGPGSFRTYLTTKTSHVIKIPPGLSLVEASAIPMAYLTVQYGLSHLARLQPGESILIHAAAGAVGQAAIRLGQKIGAIIYVTVSSPEKKRLLMDSYGIESSHFFSSRHTRFAEQIMQVTEGKGVDVVLNSLAGRALSETWRCIAPFGRFIEIGKRDISAFKTLSMEPFARNVSFCSLDLSIVKKHRDVLFRRLVEEVQELVLDETFSENMTPKPLTVFKRSEFEKAFRYLQTGQHAGKAVVDWELRDTIRISPRSPLEYNFCSNSTYIISGGLGGIGRSTVSWMCRNGAKNFVLLSRSGPSSNAAKEFVETMRNKGLCVYAPECDISNLVAVSGMLAYVNENMPPIKGCIQSSMVLENRMFGNYTLETFNSALGSKIQGTINLHNLLPPGMDFFVLLSSLAGVCGAGSQTNYGAANAFLDSFARFRHAQGEQCISLDLGIIEQVGRIAESADVARNVSMVNLDSKVLRVRDLHFLLRYACRPDLNIECPWDTQVAAALTTPAHVRRGGVLQDHNWMRLPMFQPLYRMEQSQADSVVVAKANNTRLKLEASKTLAEAGAVISKLFAERLARSLAVPIEDIDLHKPPYSYSVDSLIAVELLFWFSTEIRADMAVLQILSGLSIFQLGFIAAEKSQYVKIQELAG</sequence>
<keyword evidence="5" id="KW-0511">Multifunctional enzyme</keyword>
<dbReference type="InterPro" id="IPR013154">
    <property type="entry name" value="ADH-like_N"/>
</dbReference>
<dbReference type="InterPro" id="IPR042104">
    <property type="entry name" value="PKS_dehydratase_sf"/>
</dbReference>
<evidence type="ECO:0000256" key="1">
    <source>
        <dbReference type="ARBA" id="ARBA00022450"/>
    </source>
</evidence>
<dbReference type="FunFam" id="3.40.50.720:FF:000209">
    <property type="entry name" value="Polyketide synthase Pks12"/>
    <property type="match status" value="1"/>
</dbReference>
<evidence type="ECO:0000259" key="8">
    <source>
        <dbReference type="PROSITE" id="PS52019"/>
    </source>
</evidence>
<feature type="region of interest" description="C-terminal hotdog fold" evidence="6">
    <location>
        <begin position="1076"/>
        <end position="1232"/>
    </location>
</feature>
<dbReference type="Proteomes" id="UP000764110">
    <property type="component" value="Unassembled WGS sequence"/>
</dbReference>
<dbReference type="SUPFAM" id="SSF53901">
    <property type="entry name" value="Thiolase-like"/>
    <property type="match status" value="1"/>
</dbReference>
<dbReference type="InterPro" id="IPR014043">
    <property type="entry name" value="Acyl_transferase_dom"/>
</dbReference>
<dbReference type="Pfam" id="PF00698">
    <property type="entry name" value="Acyl_transf_1"/>
    <property type="match status" value="1"/>
</dbReference>
<keyword evidence="2" id="KW-0597">Phosphoprotein</keyword>
<dbReference type="EMBL" id="JACEFI010000032">
    <property type="protein sequence ID" value="KAH0592358.1"/>
    <property type="molecule type" value="Genomic_DNA"/>
</dbReference>
<keyword evidence="4" id="KW-0560">Oxidoreductase</keyword>
<dbReference type="InterPro" id="IPR016036">
    <property type="entry name" value="Malonyl_transacylase_ACP-bd"/>
</dbReference>
<evidence type="ECO:0000256" key="6">
    <source>
        <dbReference type="PROSITE-ProRule" id="PRU01363"/>
    </source>
</evidence>
<dbReference type="PROSITE" id="PS52019">
    <property type="entry name" value="PKS_MFAS_DH"/>
    <property type="match status" value="1"/>
</dbReference>
<dbReference type="GO" id="GO:1901336">
    <property type="term" value="P:lactone biosynthetic process"/>
    <property type="evidence" value="ECO:0007669"/>
    <property type="project" value="UniProtKB-ARBA"/>
</dbReference>
<dbReference type="InterPro" id="IPR020807">
    <property type="entry name" value="PKS_DH"/>
</dbReference>
<comment type="caution">
    <text evidence="9">The sequence shown here is derived from an EMBL/GenBank/DDBJ whole genome shotgun (WGS) entry which is preliminary data.</text>
</comment>
<dbReference type="SMART" id="SM00829">
    <property type="entry name" value="PKS_ER"/>
    <property type="match status" value="1"/>
</dbReference>
<dbReference type="InterPro" id="IPR057326">
    <property type="entry name" value="KR_dom"/>
</dbReference>
<dbReference type="InterPro" id="IPR014031">
    <property type="entry name" value="Ketoacyl_synth_C"/>
</dbReference>
<dbReference type="SMART" id="SM00825">
    <property type="entry name" value="PKS_KS"/>
    <property type="match status" value="1"/>
</dbReference>
<dbReference type="GO" id="GO:0044550">
    <property type="term" value="P:secondary metabolite biosynthetic process"/>
    <property type="evidence" value="ECO:0007669"/>
    <property type="project" value="UniProtKB-ARBA"/>
</dbReference>
<keyword evidence="1" id="KW-0596">Phosphopantetheine</keyword>
<feature type="region of interest" description="N-terminal hotdog fold" evidence="6">
    <location>
        <begin position="913"/>
        <end position="1046"/>
    </location>
</feature>
<dbReference type="InterPro" id="IPR020841">
    <property type="entry name" value="PKS_Beta-ketoAc_synthase_dom"/>
</dbReference>
<feature type="domain" description="Ketosynthase family 3 (KS3)" evidence="7">
    <location>
        <begin position="7"/>
        <end position="402"/>
    </location>
</feature>
<dbReference type="Pfam" id="PF00109">
    <property type="entry name" value="ketoacyl-synt"/>
    <property type="match status" value="1"/>
</dbReference>
<dbReference type="SUPFAM" id="SSF51735">
    <property type="entry name" value="NAD(P)-binding Rossmann-fold domains"/>
    <property type="match status" value="2"/>
</dbReference>
<dbReference type="SMART" id="SM00822">
    <property type="entry name" value="PKS_KR"/>
    <property type="match status" value="1"/>
</dbReference>
<dbReference type="InterPro" id="IPR049552">
    <property type="entry name" value="PKS_DH_N"/>
</dbReference>
<dbReference type="PROSITE" id="PS00606">
    <property type="entry name" value="KS3_1"/>
    <property type="match status" value="1"/>
</dbReference>
<evidence type="ECO:0000256" key="5">
    <source>
        <dbReference type="ARBA" id="ARBA00023268"/>
    </source>
</evidence>
<dbReference type="InterPro" id="IPR014030">
    <property type="entry name" value="Ketoacyl_synth_N"/>
</dbReference>
<dbReference type="Gene3D" id="3.90.180.10">
    <property type="entry name" value="Medium-chain alcohol dehydrogenases, catalytic domain"/>
    <property type="match status" value="1"/>
</dbReference>
<dbReference type="Pfam" id="PF23114">
    <property type="entry name" value="NAD-bd_HRPKS_sdrA"/>
    <property type="match status" value="1"/>
</dbReference>
<feature type="domain" description="PKS/mFAS DH" evidence="8">
    <location>
        <begin position="913"/>
        <end position="1232"/>
    </location>
</feature>
<dbReference type="InterPro" id="IPR056501">
    <property type="entry name" value="NAD-bd_HRPKS_sdrA"/>
</dbReference>
<feature type="active site" description="Proton acceptor; for dehydratase activity" evidence="6">
    <location>
        <position position="945"/>
    </location>
</feature>
<dbReference type="Pfam" id="PF02801">
    <property type="entry name" value="Ketoacyl-synt_C"/>
    <property type="match status" value="1"/>
</dbReference>
<dbReference type="GO" id="GO:0006633">
    <property type="term" value="P:fatty acid biosynthetic process"/>
    <property type="evidence" value="ECO:0007669"/>
    <property type="project" value="InterPro"/>
</dbReference>
<dbReference type="Gene3D" id="3.40.366.10">
    <property type="entry name" value="Malonyl-Coenzyme A Acyl Carrier Protein, domain 2"/>
    <property type="match status" value="1"/>
</dbReference>
<feature type="active site" description="Proton donor; for dehydratase activity" evidence="6">
    <location>
        <position position="1143"/>
    </location>
</feature>
<dbReference type="Pfam" id="PF08240">
    <property type="entry name" value="ADH_N"/>
    <property type="match status" value="1"/>
</dbReference>
<dbReference type="PANTHER" id="PTHR43775:SF29">
    <property type="entry name" value="ASPERFURANONE POLYKETIDE SYNTHASE AFOG-RELATED"/>
    <property type="match status" value="1"/>
</dbReference>
<accession>A0A9P8M268</accession>
<organism evidence="9 10">
    <name type="scientific">Metarhizium humberi</name>
    <dbReference type="NCBI Taxonomy" id="2596975"/>
    <lineage>
        <taxon>Eukaryota</taxon>
        <taxon>Fungi</taxon>
        <taxon>Dikarya</taxon>
        <taxon>Ascomycota</taxon>
        <taxon>Pezizomycotina</taxon>
        <taxon>Sordariomycetes</taxon>
        <taxon>Hypocreomycetidae</taxon>
        <taxon>Hypocreales</taxon>
        <taxon>Clavicipitaceae</taxon>
        <taxon>Metarhizium</taxon>
    </lineage>
</organism>
<dbReference type="Pfam" id="PF08659">
    <property type="entry name" value="KR"/>
    <property type="match status" value="1"/>
</dbReference>
<dbReference type="Gene3D" id="3.40.47.10">
    <property type="match status" value="2"/>
</dbReference>
<keyword evidence="10" id="KW-1185">Reference proteome</keyword>
<dbReference type="SMART" id="SM00826">
    <property type="entry name" value="PKS_DH"/>
    <property type="match status" value="1"/>
</dbReference>
<keyword evidence="3" id="KW-0808">Transferase</keyword>
<dbReference type="PROSITE" id="PS52004">
    <property type="entry name" value="KS3_2"/>
    <property type="match status" value="1"/>
</dbReference>
<dbReference type="GO" id="GO:0004312">
    <property type="term" value="F:fatty acid synthase activity"/>
    <property type="evidence" value="ECO:0007669"/>
    <property type="project" value="TreeGrafter"/>
</dbReference>
<dbReference type="Gene3D" id="3.30.70.3290">
    <property type="match status" value="1"/>
</dbReference>
<dbReference type="SUPFAM" id="SSF52151">
    <property type="entry name" value="FabD/lysophospholipase-like"/>
    <property type="match status" value="1"/>
</dbReference>
<dbReference type="InterPro" id="IPR001227">
    <property type="entry name" value="Ac_transferase_dom_sf"/>
</dbReference>
<dbReference type="Pfam" id="PF13602">
    <property type="entry name" value="ADH_zinc_N_2"/>
    <property type="match status" value="1"/>
</dbReference>
<evidence type="ECO:0000259" key="7">
    <source>
        <dbReference type="PROSITE" id="PS52004"/>
    </source>
</evidence>
<dbReference type="GO" id="GO:0004315">
    <property type="term" value="F:3-oxoacyl-[acyl-carrier-protein] synthase activity"/>
    <property type="evidence" value="ECO:0007669"/>
    <property type="project" value="InterPro"/>
</dbReference>
<dbReference type="Gene3D" id="3.40.50.720">
    <property type="entry name" value="NAD(P)-binding Rossmann-like Domain"/>
    <property type="match status" value="2"/>
</dbReference>
<dbReference type="InterPro" id="IPR018201">
    <property type="entry name" value="Ketoacyl_synth_AS"/>
</dbReference>
<dbReference type="CDD" id="cd00833">
    <property type="entry name" value="PKS"/>
    <property type="match status" value="1"/>
</dbReference>
<dbReference type="InterPro" id="IPR049900">
    <property type="entry name" value="PKS_mFAS_DH"/>
</dbReference>
<dbReference type="InterPro" id="IPR050091">
    <property type="entry name" value="PKS_NRPS_Biosynth_Enz"/>
</dbReference>
<evidence type="ECO:0000313" key="9">
    <source>
        <dbReference type="EMBL" id="KAH0592358.1"/>
    </source>
</evidence>
<dbReference type="InterPro" id="IPR036291">
    <property type="entry name" value="NAD(P)-bd_dom_sf"/>
</dbReference>
<dbReference type="InterPro" id="IPR029063">
    <property type="entry name" value="SAM-dependent_MTases_sf"/>
</dbReference>
<dbReference type="Pfam" id="PF14765">
    <property type="entry name" value="PS-DH"/>
    <property type="match status" value="1"/>
</dbReference>
<dbReference type="GO" id="GO:0016491">
    <property type="term" value="F:oxidoreductase activity"/>
    <property type="evidence" value="ECO:0007669"/>
    <property type="project" value="UniProtKB-KW"/>
</dbReference>
<evidence type="ECO:0000256" key="3">
    <source>
        <dbReference type="ARBA" id="ARBA00022679"/>
    </source>
</evidence>
<dbReference type="InterPro" id="IPR049551">
    <property type="entry name" value="PKS_DH_C"/>
</dbReference>
<dbReference type="InterPro" id="IPR020843">
    <property type="entry name" value="ER"/>
</dbReference>
<dbReference type="CDD" id="cd05195">
    <property type="entry name" value="enoyl_red"/>
    <property type="match status" value="1"/>
</dbReference>
<evidence type="ECO:0000256" key="4">
    <source>
        <dbReference type="ARBA" id="ARBA00023002"/>
    </source>
</evidence>
<protein>
    <submittedName>
        <fullName evidence="9">Polyketide synthase</fullName>
    </submittedName>
</protein>
<evidence type="ECO:0000256" key="2">
    <source>
        <dbReference type="ARBA" id="ARBA00022553"/>
    </source>
</evidence>
<dbReference type="SUPFAM" id="SSF50129">
    <property type="entry name" value="GroES-like"/>
    <property type="match status" value="1"/>
</dbReference>
<dbReference type="Pfam" id="PF21089">
    <property type="entry name" value="PKS_DH_N"/>
    <property type="match status" value="1"/>
</dbReference>
<dbReference type="SUPFAM" id="SSF53335">
    <property type="entry name" value="S-adenosyl-L-methionine-dependent methyltransferases"/>
    <property type="match status" value="1"/>
</dbReference>
<dbReference type="PANTHER" id="PTHR43775">
    <property type="entry name" value="FATTY ACID SYNTHASE"/>
    <property type="match status" value="1"/>
</dbReference>
<reference evidence="9 10" key="1">
    <citation type="submission" date="2020-07" db="EMBL/GenBank/DDBJ databases">
        <title>Metarhizium humberi genome.</title>
        <authorList>
            <person name="Lysoe E."/>
        </authorList>
    </citation>
    <scope>NUCLEOTIDE SEQUENCE [LARGE SCALE GENOMIC DNA]</scope>
    <source>
        <strain evidence="9 10">ESALQ1638</strain>
    </source>
</reference>
<dbReference type="InterPro" id="IPR016035">
    <property type="entry name" value="Acyl_Trfase/lysoPLipase"/>
</dbReference>
<evidence type="ECO:0000313" key="10">
    <source>
        <dbReference type="Proteomes" id="UP000764110"/>
    </source>
</evidence>